<name>A0A2J8A736_9CHLO</name>
<feature type="transmembrane region" description="Helical" evidence="7">
    <location>
        <begin position="155"/>
        <end position="186"/>
    </location>
</feature>
<evidence type="ECO:0000256" key="5">
    <source>
        <dbReference type="ARBA" id="ARBA00023136"/>
    </source>
</evidence>
<evidence type="ECO:0000256" key="4">
    <source>
        <dbReference type="ARBA" id="ARBA00022989"/>
    </source>
</evidence>
<protein>
    <recommendedName>
        <fullName evidence="10">Protein DETOXIFICATION</fullName>
    </recommendedName>
</protein>
<comment type="caution">
    <text evidence="8">The sequence shown here is derived from an EMBL/GenBank/DDBJ whole genome shotgun (WGS) entry which is preliminary data.</text>
</comment>
<comment type="subcellular location">
    <subcellularLocation>
        <location evidence="1">Membrane</location>
        <topology evidence="1">Multi-pass membrane protein</topology>
    </subcellularLocation>
</comment>
<dbReference type="OrthoDB" id="2126698at2759"/>
<dbReference type="GO" id="GO:0016020">
    <property type="term" value="C:membrane"/>
    <property type="evidence" value="ECO:0007669"/>
    <property type="project" value="UniProtKB-SubCell"/>
</dbReference>
<accession>A0A2J8A736</accession>
<feature type="transmembrane region" description="Helical" evidence="7">
    <location>
        <begin position="248"/>
        <end position="271"/>
    </location>
</feature>
<dbReference type="PANTHER" id="PTHR42893">
    <property type="entry name" value="PROTEIN DETOXIFICATION 44, CHLOROPLASTIC-RELATED"/>
    <property type="match status" value="1"/>
</dbReference>
<dbReference type="InterPro" id="IPR044644">
    <property type="entry name" value="DinF-like"/>
</dbReference>
<feature type="region of interest" description="Disordered" evidence="6">
    <location>
        <begin position="1"/>
        <end position="39"/>
    </location>
</feature>
<feature type="transmembrane region" description="Helical" evidence="7">
    <location>
        <begin position="277"/>
        <end position="295"/>
    </location>
</feature>
<dbReference type="AlphaFoldDB" id="A0A2J8A736"/>
<evidence type="ECO:0000313" key="9">
    <source>
        <dbReference type="Proteomes" id="UP000236333"/>
    </source>
</evidence>
<evidence type="ECO:0000256" key="3">
    <source>
        <dbReference type="ARBA" id="ARBA00022692"/>
    </source>
</evidence>
<evidence type="ECO:0008006" key="10">
    <source>
        <dbReference type="Google" id="ProtNLM"/>
    </source>
</evidence>
<comment type="similarity">
    <text evidence="2">Belongs to the multi antimicrobial extrusion (MATE) (TC 2.A.66.1) family.</text>
</comment>
<reference evidence="8 9" key="1">
    <citation type="journal article" date="2017" name="Mol. Biol. Evol.">
        <title>The 4-celled Tetrabaena socialis nuclear genome reveals the essential components for genetic control of cell number at the origin of multicellularity in the volvocine lineage.</title>
        <authorList>
            <person name="Featherston J."/>
            <person name="Arakaki Y."/>
            <person name="Hanschen E.R."/>
            <person name="Ferris P.J."/>
            <person name="Michod R.E."/>
            <person name="Olson B.J.S.C."/>
            <person name="Nozaki H."/>
            <person name="Durand P.M."/>
        </authorList>
    </citation>
    <scope>NUCLEOTIDE SEQUENCE [LARGE SCALE GENOMIC DNA]</scope>
    <source>
        <strain evidence="8 9">NIES-571</strain>
    </source>
</reference>
<keyword evidence="3 7" id="KW-0812">Transmembrane</keyword>
<feature type="transmembrane region" description="Helical" evidence="7">
    <location>
        <begin position="121"/>
        <end position="143"/>
    </location>
</feature>
<keyword evidence="9" id="KW-1185">Reference proteome</keyword>
<keyword evidence="5 7" id="KW-0472">Membrane</keyword>
<dbReference type="PANTHER" id="PTHR42893:SF46">
    <property type="entry name" value="PROTEIN DETOXIFICATION 44, CHLOROPLASTIC"/>
    <property type="match status" value="1"/>
</dbReference>
<evidence type="ECO:0000256" key="1">
    <source>
        <dbReference type="ARBA" id="ARBA00004141"/>
    </source>
</evidence>
<organism evidence="8 9">
    <name type="scientific">Tetrabaena socialis</name>
    <dbReference type="NCBI Taxonomy" id="47790"/>
    <lineage>
        <taxon>Eukaryota</taxon>
        <taxon>Viridiplantae</taxon>
        <taxon>Chlorophyta</taxon>
        <taxon>core chlorophytes</taxon>
        <taxon>Chlorophyceae</taxon>
        <taxon>CS clade</taxon>
        <taxon>Chlamydomonadales</taxon>
        <taxon>Tetrabaenaceae</taxon>
        <taxon>Tetrabaena</taxon>
    </lineage>
</organism>
<evidence type="ECO:0000313" key="8">
    <source>
        <dbReference type="EMBL" id="PNH08342.1"/>
    </source>
</evidence>
<evidence type="ECO:0000256" key="7">
    <source>
        <dbReference type="SAM" id="Phobius"/>
    </source>
</evidence>
<proteinExistence type="inferred from homology"/>
<sequence length="461" mass="46126">MASASGGQLAAASTPPRLGIAPPCRLRQQPSSKRSRACCPKLRASASAASAGSLPEPMAAGASLPRRLGAALSSPQDREIALVALPALVGLMMEPLVNAFNAGLVGHLGTHQLSAVSLGSIALNSVTFLFSFLLFLTVPEIAAAAAKKDDEQRALVLHMGVPGAAAASTAASFASCSVLLAMLVARGRVRVSHLLQPPSPGAVLPILQRGMVLGMRNMVSFGMILFASTLSARMGSAFQASFEVIRQLWMLTMPFFECLNVAAQSLCATSLGKEVMMALPLVCAFFPIDAAGAILDGSLLAAKQSNFMSAVQIGGSVVQYGALAYVAGTGNVTVLGVWVTIKLMSVTRLVGGLWRNFASDKSAYLVTPAAPAPLTAAAPGSSSPAAPAAAAAVASQVASATTNGAVHALAAPASPSHGAASEGHAVVAAAVAASAVPALGAVAELAAAAVAAPVPEAAVRA</sequence>
<evidence type="ECO:0000256" key="2">
    <source>
        <dbReference type="ARBA" id="ARBA00010199"/>
    </source>
</evidence>
<dbReference type="Proteomes" id="UP000236333">
    <property type="component" value="Unassembled WGS sequence"/>
</dbReference>
<feature type="compositionally biased region" description="Low complexity" evidence="6">
    <location>
        <begin position="1"/>
        <end position="13"/>
    </location>
</feature>
<evidence type="ECO:0000256" key="6">
    <source>
        <dbReference type="SAM" id="MobiDB-lite"/>
    </source>
</evidence>
<keyword evidence="4 7" id="KW-1133">Transmembrane helix</keyword>
<gene>
    <name evidence="8" type="ORF">TSOC_005062</name>
</gene>
<dbReference type="EMBL" id="PGGS01000134">
    <property type="protein sequence ID" value="PNH08342.1"/>
    <property type="molecule type" value="Genomic_DNA"/>
</dbReference>